<sequence>MFHPRPFVYSFQDPLADMEAGCSSWFDRSEDNVSTTWKIICLPNRSCRFARLSIRNNGSNEPDYPSWKGKIEIREPLILGDSYIYPRSDWQNWGQADSPEDGISESDVQQHGSRRSSSLSNRRSKRQILCEFKCRDNGIEHTNEDPAQTSANHHQ</sequence>
<protein>
    <submittedName>
        <fullName evidence="2">Uncharacterized protein</fullName>
    </submittedName>
</protein>
<evidence type="ECO:0000313" key="2">
    <source>
        <dbReference type="EMBL" id="CAH1964095.1"/>
    </source>
</evidence>
<keyword evidence="3" id="KW-1185">Reference proteome</keyword>
<reference evidence="2" key="1">
    <citation type="submission" date="2022-03" db="EMBL/GenBank/DDBJ databases">
        <authorList>
            <person name="Sayadi A."/>
        </authorList>
    </citation>
    <scope>NUCLEOTIDE SEQUENCE</scope>
</reference>
<evidence type="ECO:0000313" key="3">
    <source>
        <dbReference type="Proteomes" id="UP001152888"/>
    </source>
</evidence>
<dbReference type="AlphaFoldDB" id="A0A9P0P015"/>
<gene>
    <name evidence="2" type="ORF">ACAOBT_LOCUS5582</name>
</gene>
<comment type="caution">
    <text evidence="2">The sequence shown here is derived from an EMBL/GenBank/DDBJ whole genome shotgun (WGS) entry which is preliminary data.</text>
</comment>
<dbReference type="Proteomes" id="UP001152888">
    <property type="component" value="Unassembled WGS sequence"/>
</dbReference>
<feature type="region of interest" description="Disordered" evidence="1">
    <location>
        <begin position="94"/>
        <end position="124"/>
    </location>
</feature>
<accession>A0A9P0P015</accession>
<proteinExistence type="predicted"/>
<evidence type="ECO:0000256" key="1">
    <source>
        <dbReference type="SAM" id="MobiDB-lite"/>
    </source>
</evidence>
<organism evidence="2 3">
    <name type="scientific">Acanthoscelides obtectus</name>
    <name type="common">Bean weevil</name>
    <name type="synonym">Bruchus obtectus</name>
    <dbReference type="NCBI Taxonomy" id="200917"/>
    <lineage>
        <taxon>Eukaryota</taxon>
        <taxon>Metazoa</taxon>
        <taxon>Ecdysozoa</taxon>
        <taxon>Arthropoda</taxon>
        <taxon>Hexapoda</taxon>
        <taxon>Insecta</taxon>
        <taxon>Pterygota</taxon>
        <taxon>Neoptera</taxon>
        <taxon>Endopterygota</taxon>
        <taxon>Coleoptera</taxon>
        <taxon>Polyphaga</taxon>
        <taxon>Cucujiformia</taxon>
        <taxon>Chrysomeloidea</taxon>
        <taxon>Chrysomelidae</taxon>
        <taxon>Bruchinae</taxon>
        <taxon>Bruchini</taxon>
        <taxon>Acanthoscelides</taxon>
    </lineage>
</organism>
<name>A0A9P0P015_ACAOB</name>
<dbReference type="EMBL" id="CAKOFQ010006713">
    <property type="protein sequence ID" value="CAH1964095.1"/>
    <property type="molecule type" value="Genomic_DNA"/>
</dbReference>